<comment type="caution">
    <text evidence="2">The sequence shown here is derived from an EMBL/GenBank/DDBJ whole genome shotgun (WGS) entry which is preliminary data.</text>
</comment>
<dbReference type="EMBL" id="JAPEUY010000015">
    <property type="protein sequence ID" value="KAJ4365703.1"/>
    <property type="molecule type" value="Genomic_DNA"/>
</dbReference>
<proteinExistence type="predicted"/>
<reference evidence="2" key="1">
    <citation type="submission" date="2022-10" db="EMBL/GenBank/DDBJ databases">
        <title>Tapping the CABI collections for fungal endophytes: first genome assemblies for Collariella, Neodidymelliopsis, Ascochyta clinopodiicola, Didymella pomorum, Didymosphaeria variabile, Neocosmospora piperis and Neocucurbitaria cava.</title>
        <authorList>
            <person name="Hill R."/>
        </authorList>
    </citation>
    <scope>NUCLEOTIDE SEQUENCE</scope>
    <source>
        <strain evidence="2">IMI 356814</strain>
    </source>
</reference>
<dbReference type="OrthoDB" id="3686703at2759"/>
<sequence length="105" mass="11310">MATEDHSAQFQEPPVASIPTHSVSDTSDASAQFQEPISTHSSLDSSSSNDTTSSNPPTENHDHKSTGEKIKETVKKPFQSSSSGREEVKSPELEAGLEVIEEKNL</sequence>
<feature type="compositionally biased region" description="Polar residues" evidence="1">
    <location>
        <begin position="19"/>
        <end position="37"/>
    </location>
</feature>
<evidence type="ECO:0000313" key="3">
    <source>
        <dbReference type="Proteomes" id="UP001140560"/>
    </source>
</evidence>
<keyword evidence="3" id="KW-1185">Reference proteome</keyword>
<feature type="compositionally biased region" description="Low complexity" evidence="1">
    <location>
        <begin position="38"/>
        <end position="58"/>
    </location>
</feature>
<evidence type="ECO:0000313" key="2">
    <source>
        <dbReference type="EMBL" id="KAJ4365703.1"/>
    </source>
</evidence>
<protein>
    <submittedName>
        <fullName evidence="2">Uncharacterized protein</fullName>
    </submittedName>
</protein>
<evidence type="ECO:0000256" key="1">
    <source>
        <dbReference type="SAM" id="MobiDB-lite"/>
    </source>
</evidence>
<organism evidence="2 3">
    <name type="scientific">Neocucurbitaria cava</name>
    <dbReference type="NCBI Taxonomy" id="798079"/>
    <lineage>
        <taxon>Eukaryota</taxon>
        <taxon>Fungi</taxon>
        <taxon>Dikarya</taxon>
        <taxon>Ascomycota</taxon>
        <taxon>Pezizomycotina</taxon>
        <taxon>Dothideomycetes</taxon>
        <taxon>Pleosporomycetidae</taxon>
        <taxon>Pleosporales</taxon>
        <taxon>Pleosporineae</taxon>
        <taxon>Cucurbitariaceae</taxon>
        <taxon>Neocucurbitaria</taxon>
    </lineage>
</organism>
<accession>A0A9W8Y2E7</accession>
<name>A0A9W8Y2E7_9PLEO</name>
<gene>
    <name evidence="2" type="ORF">N0V83_008323</name>
</gene>
<dbReference type="AlphaFoldDB" id="A0A9W8Y2E7"/>
<feature type="region of interest" description="Disordered" evidence="1">
    <location>
        <begin position="1"/>
        <end position="105"/>
    </location>
</feature>
<dbReference type="Proteomes" id="UP001140560">
    <property type="component" value="Unassembled WGS sequence"/>
</dbReference>
<feature type="compositionally biased region" description="Basic and acidic residues" evidence="1">
    <location>
        <begin position="59"/>
        <end position="75"/>
    </location>
</feature>